<keyword evidence="3" id="KW-0804">Transcription</keyword>
<evidence type="ECO:0000313" key="6">
    <source>
        <dbReference type="Proteomes" id="UP000256779"/>
    </source>
</evidence>
<protein>
    <submittedName>
        <fullName evidence="5">GntR family transcriptional repressor for pyruvate dehydrogenase complex</fullName>
    </submittedName>
</protein>
<dbReference type="GO" id="GO:0003700">
    <property type="term" value="F:DNA-binding transcription factor activity"/>
    <property type="evidence" value="ECO:0007669"/>
    <property type="project" value="InterPro"/>
</dbReference>
<reference evidence="5 6" key="1">
    <citation type="submission" date="2018-07" db="EMBL/GenBank/DDBJ databases">
        <title>Genomic Encyclopedia of Type Strains, Phase IV (KMG-IV): sequencing the most valuable type-strain genomes for metagenomic binning, comparative biology and taxonomic classification.</title>
        <authorList>
            <person name="Goeker M."/>
        </authorList>
    </citation>
    <scope>NUCLEOTIDE SEQUENCE [LARGE SCALE GENOMIC DNA]</scope>
    <source>
        <strain evidence="5 6">DSM 4134</strain>
    </source>
</reference>
<dbReference type="InterPro" id="IPR036390">
    <property type="entry name" value="WH_DNA-bd_sf"/>
</dbReference>
<feature type="domain" description="HTH gntR-type" evidence="4">
    <location>
        <begin position="18"/>
        <end position="86"/>
    </location>
</feature>
<dbReference type="PANTHER" id="PTHR43537">
    <property type="entry name" value="TRANSCRIPTIONAL REGULATOR, GNTR FAMILY"/>
    <property type="match status" value="1"/>
</dbReference>
<dbReference type="Pfam" id="PF07729">
    <property type="entry name" value="FCD"/>
    <property type="match status" value="1"/>
</dbReference>
<dbReference type="InterPro" id="IPR011711">
    <property type="entry name" value="GntR_C"/>
</dbReference>
<dbReference type="GO" id="GO:0003677">
    <property type="term" value="F:DNA binding"/>
    <property type="evidence" value="ECO:0007669"/>
    <property type="project" value="UniProtKB-KW"/>
</dbReference>
<dbReference type="InterPro" id="IPR036388">
    <property type="entry name" value="WH-like_DNA-bd_sf"/>
</dbReference>
<dbReference type="InterPro" id="IPR000524">
    <property type="entry name" value="Tscrpt_reg_HTH_GntR"/>
</dbReference>
<dbReference type="SMART" id="SM00345">
    <property type="entry name" value="HTH_GNTR"/>
    <property type="match status" value="1"/>
</dbReference>
<dbReference type="CDD" id="cd07377">
    <property type="entry name" value="WHTH_GntR"/>
    <property type="match status" value="1"/>
</dbReference>
<dbReference type="Gene3D" id="1.20.120.530">
    <property type="entry name" value="GntR ligand-binding domain-like"/>
    <property type="match status" value="1"/>
</dbReference>
<gene>
    <name evidence="5" type="ORF">C7460_11458</name>
</gene>
<accession>A0A3D9L195</accession>
<dbReference type="SUPFAM" id="SSF48008">
    <property type="entry name" value="GntR ligand-binding domain-like"/>
    <property type="match status" value="1"/>
</dbReference>
<dbReference type="Gene3D" id="1.10.10.10">
    <property type="entry name" value="Winged helix-like DNA-binding domain superfamily/Winged helix DNA-binding domain"/>
    <property type="match status" value="1"/>
</dbReference>
<dbReference type="PRINTS" id="PR00035">
    <property type="entry name" value="HTHGNTR"/>
</dbReference>
<dbReference type="Proteomes" id="UP000256779">
    <property type="component" value="Unassembled WGS sequence"/>
</dbReference>
<dbReference type="PROSITE" id="PS50949">
    <property type="entry name" value="HTH_GNTR"/>
    <property type="match status" value="1"/>
</dbReference>
<comment type="caution">
    <text evidence="5">The sequence shown here is derived from an EMBL/GenBank/DDBJ whole genome shotgun (WGS) entry which is preliminary data.</text>
</comment>
<evidence type="ECO:0000256" key="2">
    <source>
        <dbReference type="ARBA" id="ARBA00023125"/>
    </source>
</evidence>
<dbReference type="Pfam" id="PF00392">
    <property type="entry name" value="GntR"/>
    <property type="match status" value="1"/>
</dbReference>
<evidence type="ECO:0000259" key="4">
    <source>
        <dbReference type="PROSITE" id="PS50949"/>
    </source>
</evidence>
<keyword evidence="5" id="KW-0670">Pyruvate</keyword>
<proteinExistence type="predicted"/>
<keyword evidence="2" id="KW-0238">DNA-binding</keyword>
<dbReference type="PANTHER" id="PTHR43537:SF5">
    <property type="entry name" value="UXU OPERON TRANSCRIPTIONAL REGULATOR"/>
    <property type="match status" value="1"/>
</dbReference>
<sequence>MEIMKKDLIHNFKEIVIETPVDKIIQQIKELISSGQLKPGDKLPSERMLSDLFNVGRSHVRDAIRKLEFYGILRTLPQSGTVVAGFGITALEGLITDVLQLEGNDFHALVETRVLLETNAARNAAMRRSDDDLVAISNALNDFEKAVQAEKDTVENDLLFHLKIAEASKNSVLKSLMLIVTPDILTYFKENNICGGNRPVSALDEHYKILEHIERMEPDKAADAMSTHLSDILNFSLTEQQQTNGSNGK</sequence>
<keyword evidence="1" id="KW-0805">Transcription regulation</keyword>
<dbReference type="SUPFAM" id="SSF46785">
    <property type="entry name" value="Winged helix' DNA-binding domain"/>
    <property type="match status" value="1"/>
</dbReference>
<dbReference type="SMART" id="SM00895">
    <property type="entry name" value="FCD"/>
    <property type="match status" value="1"/>
</dbReference>
<evidence type="ECO:0000256" key="3">
    <source>
        <dbReference type="ARBA" id="ARBA00023163"/>
    </source>
</evidence>
<dbReference type="EMBL" id="QREG01000014">
    <property type="protein sequence ID" value="RED96600.1"/>
    <property type="molecule type" value="Genomic_DNA"/>
</dbReference>
<organism evidence="5 6">
    <name type="scientific">Marinoscillum furvescens DSM 4134</name>
    <dbReference type="NCBI Taxonomy" id="1122208"/>
    <lineage>
        <taxon>Bacteria</taxon>
        <taxon>Pseudomonadati</taxon>
        <taxon>Bacteroidota</taxon>
        <taxon>Cytophagia</taxon>
        <taxon>Cytophagales</taxon>
        <taxon>Reichenbachiellaceae</taxon>
        <taxon>Marinoscillum</taxon>
    </lineage>
</organism>
<evidence type="ECO:0000256" key="1">
    <source>
        <dbReference type="ARBA" id="ARBA00023015"/>
    </source>
</evidence>
<evidence type="ECO:0000313" key="5">
    <source>
        <dbReference type="EMBL" id="RED96600.1"/>
    </source>
</evidence>
<keyword evidence="6" id="KW-1185">Reference proteome</keyword>
<name>A0A3D9L195_MARFU</name>
<dbReference type="AlphaFoldDB" id="A0A3D9L195"/>
<dbReference type="InterPro" id="IPR008920">
    <property type="entry name" value="TF_FadR/GntR_C"/>
</dbReference>